<keyword evidence="2" id="KW-0812">Transmembrane</keyword>
<evidence type="ECO:0000256" key="8">
    <source>
        <dbReference type="ARBA" id="ARBA00023157"/>
    </source>
</evidence>
<evidence type="ECO:0000256" key="7">
    <source>
        <dbReference type="ARBA" id="ARBA00023136"/>
    </source>
</evidence>
<dbReference type="Pfam" id="PF07679">
    <property type="entry name" value="I-set"/>
    <property type="match status" value="1"/>
</dbReference>
<dbReference type="InterPro" id="IPR003598">
    <property type="entry name" value="Ig_sub2"/>
</dbReference>
<protein>
    <submittedName>
        <fullName evidence="11">Down syndrome cell adhesion molecule homolog</fullName>
    </submittedName>
</protein>
<comment type="caution">
    <text evidence="11">The sequence shown here is derived from an EMBL/GenBank/DDBJ whole genome shotgun (WGS) entry which is preliminary data.</text>
</comment>
<proteinExistence type="predicted"/>
<keyword evidence="12" id="KW-1185">Reference proteome</keyword>
<dbReference type="AlphaFoldDB" id="A0AAV4URK9"/>
<keyword evidence="3" id="KW-0732">Signal</keyword>
<name>A0AAV4URK9_9ARAC</name>
<sequence length="312" mass="34837">MLLYRIVFLFFSEPLRVTITPREFQMDVGRTATFNCSVSGNPLGSVVWKKNMRMLSPNPRVVFPTKYVVQMRQLKRSDSGMYQCFVNRDLYSAQASARLVIGDLAPKLKSVFVEKTVRPGSYASLSCIATGNPDPHVQWKLDGIWPLSTRPGILVSSYLSGESVVTSYVNFSSIDILDSGVYTCEAINDAGKVAHSRRLNVFGPLFVRPLDNLTALAGASFSMMCPFGGYPYESITWKRDLRNGMLKVYFQIASSPSTSIFLKIPNAFYNKREPLASKHLNSGVGLCGNSRETSFPNRISLVYHRNVVVKQL</sequence>
<dbReference type="InterPro" id="IPR013098">
    <property type="entry name" value="Ig_I-set"/>
</dbReference>
<accession>A0AAV4URK9</accession>
<dbReference type="InterPro" id="IPR003599">
    <property type="entry name" value="Ig_sub"/>
</dbReference>
<dbReference type="EMBL" id="BPLQ01011831">
    <property type="protein sequence ID" value="GIY60652.1"/>
    <property type="molecule type" value="Genomic_DNA"/>
</dbReference>
<dbReference type="InterPro" id="IPR007110">
    <property type="entry name" value="Ig-like_dom"/>
</dbReference>
<dbReference type="Pfam" id="PF13927">
    <property type="entry name" value="Ig_3"/>
    <property type="match status" value="1"/>
</dbReference>
<dbReference type="PANTHER" id="PTHR10075:SF14">
    <property type="entry name" value="CELL ADHESION MOLECULE DSCAM2-RELATED"/>
    <property type="match status" value="1"/>
</dbReference>
<dbReference type="GO" id="GO:0007155">
    <property type="term" value="P:cell adhesion"/>
    <property type="evidence" value="ECO:0007669"/>
    <property type="project" value="UniProtKB-KW"/>
</dbReference>
<evidence type="ECO:0000256" key="4">
    <source>
        <dbReference type="ARBA" id="ARBA00022737"/>
    </source>
</evidence>
<keyword evidence="4" id="KW-0677">Repeat</keyword>
<evidence type="ECO:0000313" key="11">
    <source>
        <dbReference type="EMBL" id="GIY60652.1"/>
    </source>
</evidence>
<keyword evidence="5" id="KW-0130">Cell adhesion</keyword>
<keyword evidence="8" id="KW-1015">Disulfide bond</keyword>
<reference evidence="11 12" key="1">
    <citation type="submission" date="2021-06" db="EMBL/GenBank/DDBJ databases">
        <title>Caerostris darwini draft genome.</title>
        <authorList>
            <person name="Kono N."/>
            <person name="Arakawa K."/>
        </authorList>
    </citation>
    <scope>NUCLEOTIDE SEQUENCE [LARGE SCALE GENOMIC DNA]</scope>
</reference>
<dbReference type="PANTHER" id="PTHR10075">
    <property type="entry name" value="BASIGIN RELATED"/>
    <property type="match status" value="1"/>
</dbReference>
<evidence type="ECO:0000259" key="10">
    <source>
        <dbReference type="PROSITE" id="PS50835"/>
    </source>
</evidence>
<dbReference type="SMART" id="SM00408">
    <property type="entry name" value="IGc2"/>
    <property type="match status" value="2"/>
</dbReference>
<dbReference type="Proteomes" id="UP001054837">
    <property type="component" value="Unassembled WGS sequence"/>
</dbReference>
<feature type="domain" description="Ig-like" evidence="10">
    <location>
        <begin position="14"/>
        <end position="100"/>
    </location>
</feature>
<dbReference type="InterPro" id="IPR036179">
    <property type="entry name" value="Ig-like_dom_sf"/>
</dbReference>
<feature type="domain" description="Ig-like" evidence="10">
    <location>
        <begin position="106"/>
        <end position="200"/>
    </location>
</feature>
<dbReference type="InterPro" id="IPR013783">
    <property type="entry name" value="Ig-like_fold"/>
</dbReference>
<keyword evidence="7" id="KW-0472">Membrane</keyword>
<dbReference type="SMART" id="SM00409">
    <property type="entry name" value="IG"/>
    <property type="match status" value="2"/>
</dbReference>
<organism evidence="11 12">
    <name type="scientific">Caerostris darwini</name>
    <dbReference type="NCBI Taxonomy" id="1538125"/>
    <lineage>
        <taxon>Eukaryota</taxon>
        <taxon>Metazoa</taxon>
        <taxon>Ecdysozoa</taxon>
        <taxon>Arthropoda</taxon>
        <taxon>Chelicerata</taxon>
        <taxon>Arachnida</taxon>
        <taxon>Araneae</taxon>
        <taxon>Araneomorphae</taxon>
        <taxon>Entelegynae</taxon>
        <taxon>Araneoidea</taxon>
        <taxon>Araneidae</taxon>
        <taxon>Caerostris</taxon>
    </lineage>
</organism>
<evidence type="ECO:0000313" key="12">
    <source>
        <dbReference type="Proteomes" id="UP001054837"/>
    </source>
</evidence>
<dbReference type="GO" id="GO:0048468">
    <property type="term" value="P:cell development"/>
    <property type="evidence" value="ECO:0007669"/>
    <property type="project" value="UniProtKB-ARBA"/>
</dbReference>
<dbReference type="Gene3D" id="2.60.40.10">
    <property type="entry name" value="Immunoglobulins"/>
    <property type="match status" value="2"/>
</dbReference>
<keyword evidence="6" id="KW-1133">Transmembrane helix</keyword>
<evidence type="ECO:0000256" key="6">
    <source>
        <dbReference type="ARBA" id="ARBA00022989"/>
    </source>
</evidence>
<dbReference type="SUPFAM" id="SSF48726">
    <property type="entry name" value="Immunoglobulin"/>
    <property type="match status" value="3"/>
</dbReference>
<evidence type="ECO:0000256" key="3">
    <source>
        <dbReference type="ARBA" id="ARBA00022729"/>
    </source>
</evidence>
<comment type="subcellular location">
    <subcellularLocation>
        <location evidence="1">Membrane</location>
        <topology evidence="1">Single-pass membrane protein</topology>
    </subcellularLocation>
</comment>
<gene>
    <name evidence="11" type="primary">Dscam</name>
    <name evidence="11" type="ORF">CDAR_296141</name>
</gene>
<keyword evidence="9" id="KW-0393">Immunoglobulin domain</keyword>
<dbReference type="PROSITE" id="PS50835">
    <property type="entry name" value="IG_LIKE"/>
    <property type="match status" value="2"/>
</dbReference>
<evidence type="ECO:0000256" key="2">
    <source>
        <dbReference type="ARBA" id="ARBA00022692"/>
    </source>
</evidence>
<evidence type="ECO:0000256" key="1">
    <source>
        <dbReference type="ARBA" id="ARBA00004167"/>
    </source>
</evidence>
<dbReference type="GO" id="GO:0016020">
    <property type="term" value="C:membrane"/>
    <property type="evidence" value="ECO:0007669"/>
    <property type="project" value="UniProtKB-SubCell"/>
</dbReference>
<evidence type="ECO:0000256" key="9">
    <source>
        <dbReference type="ARBA" id="ARBA00023319"/>
    </source>
</evidence>
<evidence type="ECO:0000256" key="5">
    <source>
        <dbReference type="ARBA" id="ARBA00022889"/>
    </source>
</evidence>
<dbReference type="FunFam" id="2.60.40.10:FF:000017">
    <property type="entry name" value="Down syndrome cell adhesion molecule b"/>
    <property type="match status" value="1"/>
</dbReference>